<dbReference type="Gene3D" id="3.40.50.1820">
    <property type="entry name" value="alpha/beta hydrolase"/>
    <property type="match status" value="1"/>
</dbReference>
<name>B4RD82_PHEZH</name>
<dbReference type="InterPro" id="IPR006311">
    <property type="entry name" value="TAT_signal"/>
</dbReference>
<reference evidence="2 3" key="1">
    <citation type="journal article" date="2008" name="BMC Genomics">
        <title>Complete genome of Phenylobacterium zucineum - a novel facultative intracellular bacterium isolated from human erythroleukemia cell line K562.</title>
        <authorList>
            <person name="Luo Y."/>
            <person name="Xu X."/>
            <person name="Ding Z."/>
            <person name="Liu Z."/>
            <person name="Zhang B."/>
            <person name="Yan Z."/>
            <person name="Sun J."/>
            <person name="Hu S."/>
            <person name="Hu X."/>
        </authorList>
    </citation>
    <scope>NUCLEOTIDE SEQUENCE [LARGE SCALE GENOMIC DNA]</scope>
    <source>
        <strain evidence="2 3">HLK1</strain>
    </source>
</reference>
<feature type="domain" description="Dienelactone hydrolase" evidence="1">
    <location>
        <begin position="65"/>
        <end position="292"/>
    </location>
</feature>
<dbReference type="OrthoDB" id="9787933at2"/>
<sequence length="295" mass="31246">MCDEDINPWLPADPAVSRRTFGLGAAAAVGLTAAEARAQSSAQSSAEAKVVEKDVTVKTADGVSDAALFHPAGKGPWPAVLVWPDIGGLRPVFRQMGRRLAAQGYVVLVPNPFYRSAKATETQGLSFGTPEGRKALFGYREALIAGENPFEDARAYIAFLDAQPQTDRKKMAGVQGYCMGGPLAFQTAGAVPARIGAVASFHGGGLTTKDAASPHLLVPKTKAAYLVAVARNDDARDPESKEILKKTFAEAGRPATVEVYDGDHGWTVRGSQVYAEAEAERAWAALTQLYKSALK</sequence>
<dbReference type="PROSITE" id="PS51318">
    <property type="entry name" value="TAT"/>
    <property type="match status" value="1"/>
</dbReference>
<evidence type="ECO:0000313" key="2">
    <source>
        <dbReference type="EMBL" id="ACG76686.1"/>
    </source>
</evidence>
<dbReference type="InterPro" id="IPR029058">
    <property type="entry name" value="AB_hydrolase_fold"/>
</dbReference>
<dbReference type="Proteomes" id="UP000001868">
    <property type="component" value="Chromosome"/>
</dbReference>
<evidence type="ECO:0000313" key="3">
    <source>
        <dbReference type="Proteomes" id="UP000001868"/>
    </source>
</evidence>
<dbReference type="PANTHER" id="PTHR46623:SF10">
    <property type="entry name" value="CARBOXYMETHYLENEBUTENOLIDASE HOMOLOG"/>
    <property type="match status" value="1"/>
</dbReference>
<evidence type="ECO:0000259" key="1">
    <source>
        <dbReference type="Pfam" id="PF01738"/>
    </source>
</evidence>
<dbReference type="STRING" id="450851.PHZ_c0272"/>
<gene>
    <name evidence="2" type="ordered locus">PHZ_c0272</name>
</gene>
<dbReference type="KEGG" id="pzu:PHZ_c0272"/>
<dbReference type="PANTHER" id="PTHR46623">
    <property type="entry name" value="CARBOXYMETHYLENEBUTENOLIDASE-RELATED"/>
    <property type="match status" value="1"/>
</dbReference>
<dbReference type="eggNOG" id="COG0412">
    <property type="taxonomic scope" value="Bacteria"/>
</dbReference>
<proteinExistence type="predicted"/>
<dbReference type="InterPro" id="IPR051049">
    <property type="entry name" value="Dienelactone_hydrolase-like"/>
</dbReference>
<organism evidence="2 3">
    <name type="scientific">Phenylobacterium zucineum (strain HLK1)</name>
    <dbReference type="NCBI Taxonomy" id="450851"/>
    <lineage>
        <taxon>Bacteria</taxon>
        <taxon>Pseudomonadati</taxon>
        <taxon>Pseudomonadota</taxon>
        <taxon>Alphaproteobacteria</taxon>
        <taxon>Caulobacterales</taxon>
        <taxon>Caulobacteraceae</taxon>
        <taxon>Phenylobacterium</taxon>
    </lineage>
</organism>
<dbReference type="EMBL" id="CP000747">
    <property type="protein sequence ID" value="ACG76686.1"/>
    <property type="molecule type" value="Genomic_DNA"/>
</dbReference>
<keyword evidence="3" id="KW-1185">Reference proteome</keyword>
<dbReference type="Pfam" id="PF01738">
    <property type="entry name" value="DLH"/>
    <property type="match status" value="1"/>
</dbReference>
<dbReference type="GO" id="GO:0016787">
    <property type="term" value="F:hydrolase activity"/>
    <property type="evidence" value="ECO:0007669"/>
    <property type="project" value="UniProtKB-KW"/>
</dbReference>
<keyword evidence="2" id="KW-0378">Hydrolase</keyword>
<dbReference type="AlphaFoldDB" id="B4RD82"/>
<dbReference type="RefSeq" id="WP_012520834.1">
    <property type="nucleotide sequence ID" value="NC_011144.1"/>
</dbReference>
<dbReference type="SUPFAM" id="SSF53474">
    <property type="entry name" value="alpha/beta-Hydrolases"/>
    <property type="match status" value="1"/>
</dbReference>
<dbReference type="InterPro" id="IPR002925">
    <property type="entry name" value="Dienelactn_hydro"/>
</dbReference>
<protein>
    <submittedName>
        <fullName evidence="2">Dienelactone hydrolase family protein</fullName>
    </submittedName>
</protein>
<accession>B4RD82</accession>
<dbReference type="HOGENOM" id="CLU_054590_7_3_5"/>